<evidence type="ECO:0000313" key="4">
    <source>
        <dbReference type="Proteomes" id="UP001069802"/>
    </source>
</evidence>
<feature type="compositionally biased region" description="Low complexity" evidence="1">
    <location>
        <begin position="261"/>
        <end position="279"/>
    </location>
</feature>
<comment type="caution">
    <text evidence="3">The sequence shown here is derived from an EMBL/GenBank/DDBJ whole genome shotgun (WGS) entry which is preliminary data.</text>
</comment>
<dbReference type="Proteomes" id="UP001069802">
    <property type="component" value="Unassembled WGS sequence"/>
</dbReference>
<dbReference type="SUPFAM" id="SSF48452">
    <property type="entry name" value="TPR-like"/>
    <property type="match status" value="1"/>
</dbReference>
<dbReference type="RefSeq" id="WP_269422682.1">
    <property type="nucleotide sequence ID" value="NZ_JAPWGY010000002.1"/>
</dbReference>
<protein>
    <recommendedName>
        <fullName evidence="5">AMIN domain-containing protein</fullName>
    </recommendedName>
</protein>
<evidence type="ECO:0008006" key="5">
    <source>
        <dbReference type="Google" id="ProtNLM"/>
    </source>
</evidence>
<keyword evidence="4" id="KW-1185">Reference proteome</keyword>
<reference evidence="3" key="1">
    <citation type="submission" date="2022-12" db="EMBL/GenBank/DDBJ databases">
        <title>Bacterial isolates from different developmental stages of Nematostella vectensis.</title>
        <authorList>
            <person name="Fraune S."/>
        </authorList>
    </citation>
    <scope>NUCLEOTIDE SEQUENCE</scope>
    <source>
        <strain evidence="3">G21630-S1</strain>
    </source>
</reference>
<feature type="compositionally biased region" description="Low complexity" evidence="1">
    <location>
        <begin position="130"/>
        <end position="147"/>
    </location>
</feature>
<keyword evidence="2" id="KW-0732">Signal</keyword>
<proteinExistence type="predicted"/>
<feature type="region of interest" description="Disordered" evidence="1">
    <location>
        <begin position="255"/>
        <end position="405"/>
    </location>
</feature>
<feature type="region of interest" description="Disordered" evidence="1">
    <location>
        <begin position="124"/>
        <end position="147"/>
    </location>
</feature>
<name>A0ABT4LHA3_9PROT</name>
<evidence type="ECO:0000256" key="1">
    <source>
        <dbReference type="SAM" id="MobiDB-lite"/>
    </source>
</evidence>
<feature type="compositionally biased region" description="Basic and acidic residues" evidence="1">
    <location>
        <begin position="320"/>
        <end position="332"/>
    </location>
</feature>
<dbReference type="Gene3D" id="1.25.40.10">
    <property type="entry name" value="Tetratricopeptide repeat domain"/>
    <property type="match status" value="1"/>
</dbReference>
<feature type="compositionally biased region" description="Polar residues" evidence="1">
    <location>
        <begin position="280"/>
        <end position="298"/>
    </location>
</feature>
<feature type="chain" id="PRO_5045447324" description="AMIN domain-containing protein" evidence="2">
    <location>
        <begin position="25"/>
        <end position="1228"/>
    </location>
</feature>
<gene>
    <name evidence="3" type="ORF">O4H49_06825</name>
</gene>
<evidence type="ECO:0000313" key="3">
    <source>
        <dbReference type="EMBL" id="MCZ4280483.1"/>
    </source>
</evidence>
<organism evidence="3 4">
    <name type="scientific">Kiloniella laminariae</name>
    <dbReference type="NCBI Taxonomy" id="454162"/>
    <lineage>
        <taxon>Bacteria</taxon>
        <taxon>Pseudomonadati</taxon>
        <taxon>Pseudomonadota</taxon>
        <taxon>Alphaproteobacteria</taxon>
        <taxon>Rhodospirillales</taxon>
        <taxon>Kiloniellaceae</taxon>
        <taxon>Kiloniella</taxon>
    </lineage>
</organism>
<feature type="signal peptide" evidence="2">
    <location>
        <begin position="1"/>
        <end position="24"/>
    </location>
</feature>
<dbReference type="EMBL" id="JAPWGY010000002">
    <property type="protein sequence ID" value="MCZ4280483.1"/>
    <property type="molecule type" value="Genomic_DNA"/>
</dbReference>
<evidence type="ECO:0000256" key="2">
    <source>
        <dbReference type="SAM" id="SignalP"/>
    </source>
</evidence>
<accession>A0ABT4LHA3</accession>
<sequence>MNKALCQIFLAGVLLFLFPLASIAQDVTVRAAVHPGYGRIVFDWLRDVPYQVRIENRQLVVEFDEASGYQFGSLGQGLRGYTGKPVLDSSKKRISFPLLDDFVQESSKSGTKVIVDLRIGDTETAENPTKPAAVPQPVLPKQVPPAVGTSGPASTVGFRFAEHPDYNRLVVDWPSVVKGKLAQQGDRLVVDFDKAANVDFSQLNRTRMPLVQSGRVLEQSPGLKLEFNLAPGSEARLFNVGPKSVIDIKPRDSQIAENQKTAEPAKAAVPAPAVRPTEPTKASTTNEPTPAGTSSPQVTLPKLDELAGSGPLSLLPKPAGVEEAKPEVENKPETTAATSKSAPLVPGIAGLTPSEQAPSKPGIPSGKSADVTKPDPGTTATEQPENARKRLSGESRNNTGPVKLSELKFVDSGEAGNKQKDPSGLVAQDLVTLTEPLDIPFLVPPPGRSADLLPPTILNFNWPEPTGAAVFRRGEHLWLVFDRQGPENLHRAIEQMAPQFAPVDTLPIEGATVLRLSAPETQVPRMSKEGNRWTVDIRRRSSLPVQAIVSDLGQGEDGPEVRFLVKSVTRLLSLSHPELGDRLIVAPIAEPNLGSPKIDEFLQFRALPSYQGVVLQPTAEGLIVALTPRAVVVRSREELLVSGETARSLPRGGEVAPVPPIKMLDLQADRRGGESAYLGNLQKLQRAVTEATGLQQGLARLDLARFFFAHGRITEAIGMLELVAQENRRLSEDPSFKLLLGASQFLSDNFEEAEKTLADSALAGEWETALWQAALAASGQDWGPAAIGFAEADSLIDDLPPNVRNRLYFLAADTALHVGDTGKASLYLGKVLAGNPTEFETAQVDFLEGQRLFQDGMVEEAREIWKGLKYNRHRPTSARARHALTKLGIEEGTLAQEEGIEQLEQLRFAWRGDKFEFAILNELGDRYAEALDYRKSLHSLRQAASYFPHSDRADQVAKRMKEIFEGMYIEDGGSRIPPLSSIALYEEFKELTPLGEKGEMMIAKLADRLVDVDLLEQAGDLLADQVTYRLEGEEKARVGTRLSLIRLLEGAAEQSLTALDETEVSDMPEALKQQRLHLRARAMAELSQEDQALDLLAEDDSLDALRLKSDILWKMRRWNEAGKSLGKLIPSSPPTDRPLNEEESQAVINLAIAQTLAGDNEGLQLLRDNYGAVMGESPRDATFRLLTGSLDSGAVKSIAEELKQITQIQAFMDLYRERLESTPLSAIN</sequence>
<dbReference type="InterPro" id="IPR011990">
    <property type="entry name" value="TPR-like_helical_dom_sf"/>
</dbReference>